<dbReference type="GO" id="GO:0016020">
    <property type="term" value="C:membrane"/>
    <property type="evidence" value="ECO:0007669"/>
    <property type="project" value="TreeGrafter"/>
</dbReference>
<evidence type="ECO:0000313" key="2">
    <source>
        <dbReference type="EMBL" id="RYR01232.1"/>
    </source>
</evidence>
<dbReference type="GO" id="GO:0032934">
    <property type="term" value="F:sterol binding"/>
    <property type="evidence" value="ECO:0007669"/>
    <property type="project" value="TreeGrafter"/>
</dbReference>
<organism evidence="2 3">
    <name type="scientific">Arachis hypogaea</name>
    <name type="common">Peanut</name>
    <dbReference type="NCBI Taxonomy" id="3818"/>
    <lineage>
        <taxon>Eukaryota</taxon>
        <taxon>Viridiplantae</taxon>
        <taxon>Streptophyta</taxon>
        <taxon>Embryophyta</taxon>
        <taxon>Tracheophyta</taxon>
        <taxon>Spermatophyta</taxon>
        <taxon>Magnoliopsida</taxon>
        <taxon>eudicotyledons</taxon>
        <taxon>Gunneridae</taxon>
        <taxon>Pentapetalae</taxon>
        <taxon>rosids</taxon>
        <taxon>fabids</taxon>
        <taxon>Fabales</taxon>
        <taxon>Fabaceae</taxon>
        <taxon>Papilionoideae</taxon>
        <taxon>50 kb inversion clade</taxon>
        <taxon>dalbergioids sensu lato</taxon>
        <taxon>Dalbergieae</taxon>
        <taxon>Pterocarpus clade</taxon>
        <taxon>Arachis</taxon>
    </lineage>
</organism>
<dbReference type="InterPro" id="IPR037239">
    <property type="entry name" value="OSBP_sf"/>
</dbReference>
<accession>A0A444YH11</accession>
<reference evidence="2 3" key="1">
    <citation type="submission" date="2019-01" db="EMBL/GenBank/DDBJ databases">
        <title>Sequencing of cultivated peanut Arachis hypogaea provides insights into genome evolution and oil improvement.</title>
        <authorList>
            <person name="Chen X."/>
        </authorList>
    </citation>
    <scope>NUCLEOTIDE SEQUENCE [LARGE SCALE GENOMIC DNA]</scope>
    <source>
        <strain evidence="3">cv. Fuhuasheng</strain>
        <tissue evidence="2">Leaves</tissue>
    </source>
</reference>
<evidence type="ECO:0000256" key="1">
    <source>
        <dbReference type="SAM" id="MobiDB-lite"/>
    </source>
</evidence>
<feature type="compositionally biased region" description="Basic and acidic residues" evidence="1">
    <location>
        <begin position="24"/>
        <end position="37"/>
    </location>
</feature>
<dbReference type="Pfam" id="PF01237">
    <property type="entry name" value="Oxysterol_BP"/>
    <property type="match status" value="1"/>
</dbReference>
<dbReference type="PANTHER" id="PTHR10972:SF136">
    <property type="entry name" value="OXYSTEROL-BINDING PROTEIN 8"/>
    <property type="match status" value="1"/>
</dbReference>
<comment type="caution">
    <text evidence="2">The sequence shown here is derived from an EMBL/GenBank/DDBJ whole genome shotgun (WGS) entry which is preliminary data.</text>
</comment>
<dbReference type="SUPFAM" id="SSF144000">
    <property type="entry name" value="Oxysterol-binding protein-like"/>
    <property type="match status" value="1"/>
</dbReference>
<dbReference type="Gene3D" id="3.30.70.3490">
    <property type="match status" value="1"/>
</dbReference>
<dbReference type="InterPro" id="IPR000648">
    <property type="entry name" value="Oxysterol-bd"/>
</dbReference>
<dbReference type="Proteomes" id="UP000289738">
    <property type="component" value="Chromosome B06"/>
</dbReference>
<dbReference type="AlphaFoldDB" id="A0A444YH11"/>
<dbReference type="GO" id="GO:0005829">
    <property type="term" value="C:cytosol"/>
    <property type="evidence" value="ECO:0007669"/>
    <property type="project" value="TreeGrafter"/>
</dbReference>
<dbReference type="EMBL" id="SDMP01000016">
    <property type="protein sequence ID" value="RYR01232.1"/>
    <property type="molecule type" value="Genomic_DNA"/>
</dbReference>
<feature type="region of interest" description="Disordered" evidence="1">
    <location>
        <begin position="1"/>
        <end position="51"/>
    </location>
</feature>
<proteinExistence type="predicted"/>
<name>A0A444YH11_ARAHY</name>
<dbReference type="PANTHER" id="PTHR10972">
    <property type="entry name" value="OXYSTEROL-BINDING PROTEIN-RELATED"/>
    <property type="match status" value="1"/>
</dbReference>
<evidence type="ECO:0008006" key="4">
    <source>
        <dbReference type="Google" id="ProtNLM"/>
    </source>
</evidence>
<gene>
    <name evidence="2" type="ORF">Ahy_B06g080100</name>
</gene>
<sequence>MEPVNQRCHYEPNPGGHGVLLHHAPAEADPGPHDPHGPHGPHIPSQQSPSFLCPLRRRRRSAGRYEVDGYVYNAAEEPEILITGKWNESMQYQPCDLEGEPRPGTELKEVWHVADVPNDDKFDYTYFAHKLNSFDTAPRKLLPSDSRLRPDRYALEMGNITKSGAEKRRLEERQRAEKKIREAKGETFKTKWFDITEEVATTPWGDLEICEYNGKYTQHRAAIDSSDTYEVDNKSVEFNPWQYPPPS</sequence>
<protein>
    <recommendedName>
        <fullName evidence="4">Oxysterol-binding protein</fullName>
    </recommendedName>
</protein>
<keyword evidence="3" id="KW-1185">Reference proteome</keyword>
<evidence type="ECO:0000313" key="3">
    <source>
        <dbReference type="Proteomes" id="UP000289738"/>
    </source>
</evidence>